<reference evidence="1" key="1">
    <citation type="submission" date="2021-08" db="EMBL/GenBank/DDBJ databases">
        <title>The first chromosome-level gecko genome reveals the dynamic sex chromosomes of Neotropical dwarf geckos (Sphaerodactylidae: Sphaerodactylus).</title>
        <authorList>
            <person name="Pinto B.J."/>
            <person name="Keating S.E."/>
            <person name="Gamble T."/>
        </authorList>
    </citation>
    <scope>NUCLEOTIDE SEQUENCE</scope>
    <source>
        <strain evidence="1">TG3544</strain>
    </source>
</reference>
<keyword evidence="2" id="KW-1185">Reference proteome</keyword>
<sequence length="115" mass="13953">MKNDSQYWLRIRYALSILHQKQGTRNTFLQALHMMNIKTRFINDCNYIQEIFFTHPYVPSEYLIIGKKIRDITEALLKDVKMKSYIRDDLIDLLVPFRYVMVFLHRCQKEHNSPE</sequence>
<proteinExistence type="predicted"/>
<organism evidence="1 2">
    <name type="scientific">Sphaerodactylus townsendi</name>
    <dbReference type="NCBI Taxonomy" id="933632"/>
    <lineage>
        <taxon>Eukaryota</taxon>
        <taxon>Metazoa</taxon>
        <taxon>Chordata</taxon>
        <taxon>Craniata</taxon>
        <taxon>Vertebrata</taxon>
        <taxon>Euteleostomi</taxon>
        <taxon>Lepidosauria</taxon>
        <taxon>Squamata</taxon>
        <taxon>Bifurcata</taxon>
        <taxon>Gekkota</taxon>
        <taxon>Sphaerodactylidae</taxon>
        <taxon>Sphaerodactylus</taxon>
    </lineage>
</organism>
<protein>
    <submittedName>
        <fullName evidence="1">Uncharacterized protein</fullName>
    </submittedName>
</protein>
<gene>
    <name evidence="1" type="ORF">K3G42_010733</name>
</gene>
<comment type="caution">
    <text evidence="1">The sequence shown here is derived from an EMBL/GenBank/DDBJ whole genome shotgun (WGS) entry which is preliminary data.</text>
</comment>
<evidence type="ECO:0000313" key="2">
    <source>
        <dbReference type="Proteomes" id="UP000827872"/>
    </source>
</evidence>
<evidence type="ECO:0000313" key="1">
    <source>
        <dbReference type="EMBL" id="KAH8010659.1"/>
    </source>
</evidence>
<dbReference type="Proteomes" id="UP000827872">
    <property type="component" value="Linkage Group LG11"/>
</dbReference>
<name>A0ACB8FUD5_9SAUR</name>
<dbReference type="EMBL" id="CM037624">
    <property type="protein sequence ID" value="KAH8010659.1"/>
    <property type="molecule type" value="Genomic_DNA"/>
</dbReference>
<accession>A0ACB8FUD5</accession>